<name>G2MCN7_HELPX</name>
<evidence type="ECO:0000313" key="1">
    <source>
        <dbReference type="EMBL" id="AEN17654.1"/>
    </source>
</evidence>
<reference evidence="1 2" key="1">
    <citation type="submission" date="2011-08" db="EMBL/GenBank/DDBJ databases">
        <authorList>
            <person name="Kersulyte D."/>
            <person name="Choudhury A."/>
            <person name="Mukhopadhyay A.K."/>
            <person name="Nair G.B."/>
            <person name="Berg D.E."/>
        </authorList>
    </citation>
    <scope>NUCLEOTIDE SEQUENCE [LARGE SCALE GENOMIC DNA]</scope>
    <source>
        <strain evidence="2">SNT49</strain>
    </source>
</reference>
<sequence>MGLIRGEILFHHFYSLRMPHASFNPNSQAF</sequence>
<dbReference type="HOGENOM" id="CLU_3403962_0_0_7"/>
<protein>
    <submittedName>
        <fullName evidence="1">Uncharacterized protein</fullName>
    </submittedName>
</protein>
<proteinExistence type="predicted"/>
<dbReference type="Proteomes" id="UP000008534">
    <property type="component" value="Chromosome"/>
</dbReference>
<dbReference type="KEGG" id="hen:HPSNT_07685"/>
<dbReference type="EMBL" id="CP002983">
    <property type="protein sequence ID" value="AEN17654.1"/>
    <property type="molecule type" value="Genomic_DNA"/>
</dbReference>
<accession>G2MCN7</accession>
<organism evidence="1 2">
    <name type="scientific">Helicobacter pylori SNT49</name>
    <dbReference type="NCBI Taxonomy" id="1055530"/>
    <lineage>
        <taxon>Bacteria</taxon>
        <taxon>Pseudomonadati</taxon>
        <taxon>Campylobacterota</taxon>
        <taxon>Epsilonproteobacteria</taxon>
        <taxon>Campylobacterales</taxon>
        <taxon>Helicobacteraceae</taxon>
        <taxon>Helicobacter</taxon>
    </lineage>
</organism>
<gene>
    <name evidence="1" type="ORF">HPSNT_07685</name>
</gene>
<dbReference type="AlphaFoldDB" id="G2MCN7"/>
<evidence type="ECO:0000313" key="2">
    <source>
        <dbReference type="Proteomes" id="UP000008534"/>
    </source>
</evidence>